<feature type="compositionally biased region" description="Polar residues" evidence="1">
    <location>
        <begin position="1"/>
        <end position="20"/>
    </location>
</feature>
<organism evidence="2 3">
    <name type="scientific">Malus baccata</name>
    <name type="common">Siberian crab apple</name>
    <name type="synonym">Pyrus baccata</name>
    <dbReference type="NCBI Taxonomy" id="106549"/>
    <lineage>
        <taxon>Eukaryota</taxon>
        <taxon>Viridiplantae</taxon>
        <taxon>Streptophyta</taxon>
        <taxon>Embryophyta</taxon>
        <taxon>Tracheophyta</taxon>
        <taxon>Spermatophyta</taxon>
        <taxon>Magnoliopsida</taxon>
        <taxon>eudicotyledons</taxon>
        <taxon>Gunneridae</taxon>
        <taxon>Pentapetalae</taxon>
        <taxon>rosids</taxon>
        <taxon>fabids</taxon>
        <taxon>Rosales</taxon>
        <taxon>Rosaceae</taxon>
        <taxon>Amygdaloideae</taxon>
        <taxon>Maleae</taxon>
        <taxon>Malus</taxon>
    </lineage>
</organism>
<evidence type="ECO:0000256" key="1">
    <source>
        <dbReference type="SAM" id="MobiDB-lite"/>
    </source>
</evidence>
<keyword evidence="3" id="KW-1185">Reference proteome</keyword>
<accession>A0A540LCB9</accession>
<evidence type="ECO:0000313" key="3">
    <source>
        <dbReference type="Proteomes" id="UP000315295"/>
    </source>
</evidence>
<comment type="caution">
    <text evidence="2">The sequence shown here is derived from an EMBL/GenBank/DDBJ whole genome shotgun (WGS) entry which is preliminary data.</text>
</comment>
<protein>
    <submittedName>
        <fullName evidence="2">Uncharacterized protein</fullName>
    </submittedName>
</protein>
<feature type="compositionally biased region" description="Polar residues" evidence="1">
    <location>
        <begin position="37"/>
        <end position="61"/>
    </location>
</feature>
<proteinExistence type="predicted"/>
<name>A0A540LCB9_MALBA</name>
<evidence type="ECO:0000313" key="2">
    <source>
        <dbReference type="EMBL" id="TQD83912.1"/>
    </source>
</evidence>
<gene>
    <name evidence="2" type="ORF">C1H46_030524</name>
</gene>
<sequence length="79" mass="8286">MRSGGATSVTVRFNPVSSSYVDEDIPLSPPPPPLSINQNDSSVDGNANSINSGVDGSLQTGNGEGRQLWEVMPMVELLV</sequence>
<reference evidence="2 3" key="1">
    <citation type="journal article" date="2019" name="G3 (Bethesda)">
        <title>Sequencing of a Wild Apple (Malus baccata) Genome Unravels the Differences Between Cultivated and Wild Apple Species Regarding Disease Resistance and Cold Tolerance.</title>
        <authorList>
            <person name="Chen X."/>
        </authorList>
    </citation>
    <scope>NUCLEOTIDE SEQUENCE [LARGE SCALE GENOMIC DNA]</scope>
    <source>
        <strain evidence="3">cv. Shandingzi</strain>
        <tissue evidence="2">Leaves</tissue>
    </source>
</reference>
<dbReference type="EMBL" id="VIEB01000660">
    <property type="protein sequence ID" value="TQD83912.1"/>
    <property type="molecule type" value="Genomic_DNA"/>
</dbReference>
<dbReference type="AlphaFoldDB" id="A0A540LCB9"/>
<dbReference type="Proteomes" id="UP000315295">
    <property type="component" value="Unassembled WGS sequence"/>
</dbReference>
<feature type="region of interest" description="Disordered" evidence="1">
    <location>
        <begin position="1"/>
        <end position="65"/>
    </location>
</feature>